<dbReference type="SUPFAM" id="SSF52833">
    <property type="entry name" value="Thioredoxin-like"/>
    <property type="match status" value="1"/>
</dbReference>
<dbReference type="InterPro" id="IPR040079">
    <property type="entry name" value="Glutathione_S-Trfase"/>
</dbReference>
<organism evidence="8 9">
    <name type="scientific">Tetragonisca angustula</name>
    <dbReference type="NCBI Taxonomy" id="166442"/>
    <lineage>
        <taxon>Eukaryota</taxon>
        <taxon>Metazoa</taxon>
        <taxon>Ecdysozoa</taxon>
        <taxon>Arthropoda</taxon>
        <taxon>Hexapoda</taxon>
        <taxon>Insecta</taxon>
        <taxon>Pterygota</taxon>
        <taxon>Neoptera</taxon>
        <taxon>Endopterygota</taxon>
        <taxon>Hymenoptera</taxon>
        <taxon>Apocrita</taxon>
        <taxon>Aculeata</taxon>
        <taxon>Apoidea</taxon>
        <taxon>Anthophila</taxon>
        <taxon>Apidae</taxon>
        <taxon>Tetragonisca</taxon>
    </lineage>
</organism>
<evidence type="ECO:0000256" key="2">
    <source>
        <dbReference type="ARBA" id="ARBA00012452"/>
    </source>
</evidence>
<evidence type="ECO:0000256" key="4">
    <source>
        <dbReference type="ARBA" id="ARBA00038317"/>
    </source>
</evidence>
<dbReference type="Gene3D" id="1.20.1050.10">
    <property type="match status" value="1"/>
</dbReference>
<proteinExistence type="inferred from homology"/>
<dbReference type="InterPro" id="IPR036282">
    <property type="entry name" value="Glutathione-S-Trfase_C_sf"/>
</dbReference>
<dbReference type="SFLD" id="SFLDS00019">
    <property type="entry name" value="Glutathione_Transferase_(cytos"/>
    <property type="match status" value="1"/>
</dbReference>
<dbReference type="SFLD" id="SFLDG00363">
    <property type="entry name" value="AMPS_(cytGST):_Alpha-__Mu-__Pi"/>
    <property type="match status" value="1"/>
</dbReference>
<dbReference type="InterPro" id="IPR004045">
    <property type="entry name" value="Glutathione_S-Trfase_N"/>
</dbReference>
<dbReference type="PROSITE" id="PS50405">
    <property type="entry name" value="GST_CTER"/>
    <property type="match status" value="1"/>
</dbReference>
<keyword evidence="9" id="KW-1185">Reference proteome</keyword>
<gene>
    <name evidence="8" type="ORF">QLX08_005191</name>
</gene>
<dbReference type="InterPro" id="IPR010987">
    <property type="entry name" value="Glutathione-S-Trfase_C-like"/>
</dbReference>
<dbReference type="FunFam" id="1.20.1050.10:FF:000030">
    <property type="entry name" value="Glutathione S-transferase S1"/>
    <property type="match status" value="1"/>
</dbReference>
<dbReference type="AlphaFoldDB" id="A0AAW1A111"/>
<dbReference type="InterPro" id="IPR004046">
    <property type="entry name" value="GST_C"/>
</dbReference>
<evidence type="ECO:0000256" key="3">
    <source>
        <dbReference type="ARBA" id="ARBA00022679"/>
    </source>
</evidence>
<dbReference type="EMBL" id="JAWNGG020000086">
    <property type="protein sequence ID" value="KAK9302918.1"/>
    <property type="molecule type" value="Genomic_DNA"/>
</dbReference>
<comment type="similarity">
    <text evidence="4">Belongs to the GST superfamily. Sigma family.</text>
</comment>
<evidence type="ECO:0000313" key="9">
    <source>
        <dbReference type="Proteomes" id="UP001432146"/>
    </source>
</evidence>
<dbReference type="PANTHER" id="PTHR11571:SF224">
    <property type="entry name" value="HEMATOPOIETIC PROSTAGLANDIN D SYNTHASE"/>
    <property type="match status" value="1"/>
</dbReference>
<evidence type="ECO:0000313" key="8">
    <source>
        <dbReference type="EMBL" id="KAK9302918.1"/>
    </source>
</evidence>
<comment type="caution">
    <text evidence="8">The sequence shown here is derived from an EMBL/GenBank/DDBJ whole genome shotgun (WGS) entry which is preliminary data.</text>
</comment>
<dbReference type="PANTHER" id="PTHR11571">
    <property type="entry name" value="GLUTATHIONE S-TRANSFERASE"/>
    <property type="match status" value="1"/>
</dbReference>
<reference evidence="8 9" key="1">
    <citation type="submission" date="2024-05" db="EMBL/GenBank/DDBJ databases">
        <title>The nuclear and mitochondrial genome assemblies of Tetragonisca angustula (Apidae: Meliponini), a tiny yet remarkable pollinator in the Neotropics.</title>
        <authorList>
            <person name="Ferrari R."/>
            <person name="Ricardo P.C."/>
            <person name="Dias F.C."/>
            <person name="Araujo N.S."/>
            <person name="Soares D.O."/>
            <person name="Zhou Q.-S."/>
            <person name="Zhu C.-D."/>
            <person name="Coutinho L."/>
            <person name="Airas M.C."/>
            <person name="Batista T.M."/>
        </authorList>
    </citation>
    <scope>NUCLEOTIDE SEQUENCE [LARGE SCALE GENOMIC DNA]</scope>
    <source>
        <strain evidence="8">ASF017062</strain>
        <tissue evidence="8">Abdomen</tissue>
    </source>
</reference>
<protein>
    <recommendedName>
        <fullName evidence="2">glutathione transferase</fullName>
        <ecNumber evidence="2">2.5.1.18</ecNumber>
    </recommendedName>
</protein>
<evidence type="ECO:0000256" key="5">
    <source>
        <dbReference type="ARBA" id="ARBA00047960"/>
    </source>
</evidence>
<dbReference type="Pfam" id="PF14497">
    <property type="entry name" value="GST_C_3"/>
    <property type="match status" value="1"/>
</dbReference>
<dbReference type="InterPro" id="IPR050213">
    <property type="entry name" value="GST_superfamily"/>
</dbReference>
<evidence type="ECO:0000256" key="1">
    <source>
        <dbReference type="ARBA" id="ARBA00011738"/>
    </source>
</evidence>
<dbReference type="InterPro" id="IPR036249">
    <property type="entry name" value="Thioredoxin-like_sf"/>
</dbReference>
<dbReference type="GO" id="GO:0004602">
    <property type="term" value="F:glutathione peroxidase activity"/>
    <property type="evidence" value="ECO:0007669"/>
    <property type="project" value="UniProtKB-ARBA"/>
</dbReference>
<dbReference type="Gene3D" id="3.40.30.10">
    <property type="entry name" value="Glutaredoxin"/>
    <property type="match status" value="1"/>
</dbReference>
<dbReference type="EC" id="2.5.1.18" evidence="2"/>
<accession>A0AAW1A111</accession>
<dbReference type="Proteomes" id="UP001432146">
    <property type="component" value="Unassembled WGS sequence"/>
</dbReference>
<dbReference type="GO" id="GO:0006749">
    <property type="term" value="P:glutathione metabolic process"/>
    <property type="evidence" value="ECO:0007669"/>
    <property type="project" value="TreeGrafter"/>
</dbReference>
<feature type="domain" description="GST N-terminal" evidence="6">
    <location>
        <begin position="47"/>
        <end position="124"/>
    </location>
</feature>
<comment type="catalytic activity">
    <reaction evidence="5">
        <text>RX + glutathione = an S-substituted glutathione + a halide anion + H(+)</text>
        <dbReference type="Rhea" id="RHEA:16437"/>
        <dbReference type="ChEBI" id="CHEBI:15378"/>
        <dbReference type="ChEBI" id="CHEBI:16042"/>
        <dbReference type="ChEBI" id="CHEBI:17792"/>
        <dbReference type="ChEBI" id="CHEBI:57925"/>
        <dbReference type="ChEBI" id="CHEBI:90779"/>
        <dbReference type="EC" id="2.5.1.18"/>
    </reaction>
</comment>
<dbReference type="CDD" id="cd03039">
    <property type="entry name" value="GST_N_Sigma_like"/>
    <property type="match status" value="1"/>
</dbReference>
<keyword evidence="3" id="KW-0808">Transferase</keyword>
<evidence type="ECO:0000259" key="7">
    <source>
        <dbReference type="PROSITE" id="PS50405"/>
    </source>
</evidence>
<dbReference type="PROSITE" id="PS50404">
    <property type="entry name" value="GST_NTER"/>
    <property type="match status" value="1"/>
</dbReference>
<dbReference type="Pfam" id="PF02798">
    <property type="entry name" value="GST_N"/>
    <property type="match status" value="1"/>
</dbReference>
<evidence type="ECO:0000259" key="6">
    <source>
        <dbReference type="PROSITE" id="PS50404"/>
    </source>
</evidence>
<sequence length="247" mass="28294">MLFKFRASLSSYGSFLRLKALYWFINPARLSLSLASTPSFQKKFKMPSYKLTYFPVKALGEPIRFLLSYAEIPFEDDRFDREDWPKIKPTTPYGQVPVLEVDGKKVAQSSAISRYLAKQCGLAGKDDWEALLIDATVDTIHDVRAKLAAFHYEEDETYKATKRKVADEVVPFYLERLDAQVKDNGGYFVGGALSWADLTFVAILDYLNFMNSSDLIEKYENLKQLKEKVLNVPAIKSWISKRPESEL</sequence>
<dbReference type="SUPFAM" id="SSF47616">
    <property type="entry name" value="GST C-terminal domain-like"/>
    <property type="match status" value="1"/>
</dbReference>
<dbReference type="CDD" id="cd03192">
    <property type="entry name" value="GST_C_Sigma_like"/>
    <property type="match status" value="1"/>
</dbReference>
<name>A0AAW1A111_9HYME</name>
<dbReference type="FunFam" id="3.40.30.10:FF:000035">
    <property type="entry name" value="hematopoietic prostaglandin D synthase"/>
    <property type="match status" value="1"/>
</dbReference>
<dbReference type="GO" id="GO:0004364">
    <property type="term" value="F:glutathione transferase activity"/>
    <property type="evidence" value="ECO:0007669"/>
    <property type="project" value="UniProtKB-EC"/>
</dbReference>
<dbReference type="SFLD" id="SFLDG01205">
    <property type="entry name" value="AMPS.1"/>
    <property type="match status" value="1"/>
</dbReference>
<comment type="subunit">
    <text evidence="1">Homodimer.</text>
</comment>
<feature type="domain" description="GST C-terminal" evidence="7">
    <location>
        <begin position="126"/>
        <end position="247"/>
    </location>
</feature>